<sequence length="81" mass="9643">MLFMLEEIMTPREACDRWGITQEALRMKLKRAKREGLVDRLIEEGKAKYYKPEGKQRGEWLFTVEAMGILYPKKNMQGYRS</sequence>
<proteinExistence type="predicted"/>
<dbReference type="RefSeq" id="WP_074651254.1">
    <property type="nucleotide sequence ID" value="NZ_FMZR01000006.1"/>
</dbReference>
<reference evidence="2" key="1">
    <citation type="submission" date="2016-10" db="EMBL/GenBank/DDBJ databases">
        <authorList>
            <person name="Varghese N."/>
        </authorList>
    </citation>
    <scope>NUCLEOTIDE SEQUENCE [LARGE SCALE GENOMIC DNA]</scope>
    <source>
        <strain evidence="2">KPR-7A</strain>
    </source>
</reference>
<dbReference type="Proteomes" id="UP000183507">
    <property type="component" value="Unassembled WGS sequence"/>
</dbReference>
<dbReference type="InterPro" id="IPR020250">
    <property type="entry name" value="Plasmid_pXO2-72"/>
</dbReference>
<evidence type="ECO:0000313" key="1">
    <source>
        <dbReference type="EMBL" id="SDD47714.1"/>
    </source>
</evidence>
<dbReference type="EMBL" id="FMZR01000006">
    <property type="protein sequence ID" value="SDD47714.1"/>
    <property type="molecule type" value="Genomic_DNA"/>
</dbReference>
<accession>A0A1G6V2J2</accession>
<dbReference type="AlphaFoldDB" id="A0A1G6V2J2"/>
<organism evidence="1 2">
    <name type="scientific">Bacillus wiedmannii</name>
    <dbReference type="NCBI Taxonomy" id="1890302"/>
    <lineage>
        <taxon>Bacteria</taxon>
        <taxon>Bacillati</taxon>
        <taxon>Bacillota</taxon>
        <taxon>Bacilli</taxon>
        <taxon>Bacillales</taxon>
        <taxon>Bacillaceae</taxon>
        <taxon>Bacillus</taxon>
        <taxon>Bacillus cereus group</taxon>
    </lineage>
</organism>
<protein>
    <submittedName>
        <fullName evidence="1">Uncharacterized protein</fullName>
    </submittedName>
</protein>
<accession>A0A2A8DPQ0</accession>
<dbReference type="Pfam" id="PF17443">
    <property type="entry name" value="pXO2-72"/>
    <property type="match status" value="1"/>
</dbReference>
<evidence type="ECO:0000313" key="2">
    <source>
        <dbReference type="Proteomes" id="UP000183507"/>
    </source>
</evidence>
<name>A0A1G6V2J2_9BACI</name>
<gene>
    <name evidence="1" type="ORF">SAMN04487767_106182</name>
</gene>